<dbReference type="AlphaFoldDB" id="A0A517S8R9"/>
<dbReference type="KEGG" id="ccos:Pan44_05140"/>
<feature type="compositionally biased region" description="Low complexity" evidence="1">
    <location>
        <begin position="137"/>
        <end position="149"/>
    </location>
</feature>
<dbReference type="Pfam" id="PF00498">
    <property type="entry name" value="FHA"/>
    <property type="match status" value="1"/>
</dbReference>
<accession>A0A517S8R9</accession>
<dbReference type="Proteomes" id="UP000315700">
    <property type="component" value="Chromosome"/>
</dbReference>
<dbReference type="InParanoid" id="A0A517S8R9"/>
<dbReference type="SUPFAM" id="SSF49879">
    <property type="entry name" value="SMAD/FHA domain"/>
    <property type="match status" value="1"/>
</dbReference>
<dbReference type="InterPro" id="IPR000253">
    <property type="entry name" value="FHA_dom"/>
</dbReference>
<dbReference type="CDD" id="cd00060">
    <property type="entry name" value="FHA"/>
    <property type="match status" value="1"/>
</dbReference>
<feature type="domain" description="FHA" evidence="2">
    <location>
        <begin position="26"/>
        <end position="75"/>
    </location>
</feature>
<dbReference type="PROSITE" id="PS50006">
    <property type="entry name" value="FHA_DOMAIN"/>
    <property type="match status" value="1"/>
</dbReference>
<evidence type="ECO:0000313" key="4">
    <source>
        <dbReference type="Proteomes" id="UP000315700"/>
    </source>
</evidence>
<name>A0A517S8R9_9PLAN</name>
<evidence type="ECO:0000313" key="3">
    <source>
        <dbReference type="EMBL" id="QDT52502.1"/>
    </source>
</evidence>
<dbReference type="InterPro" id="IPR050923">
    <property type="entry name" value="Cell_Proc_Reg/RNA_Proc"/>
</dbReference>
<dbReference type="PANTHER" id="PTHR23308">
    <property type="entry name" value="NUCLEAR INHIBITOR OF PROTEIN PHOSPHATASE-1"/>
    <property type="match status" value="1"/>
</dbReference>
<reference evidence="3 4" key="1">
    <citation type="submission" date="2019-02" db="EMBL/GenBank/DDBJ databases">
        <title>Deep-cultivation of Planctomycetes and their phenomic and genomic characterization uncovers novel biology.</title>
        <authorList>
            <person name="Wiegand S."/>
            <person name="Jogler M."/>
            <person name="Boedeker C."/>
            <person name="Pinto D."/>
            <person name="Vollmers J."/>
            <person name="Rivas-Marin E."/>
            <person name="Kohn T."/>
            <person name="Peeters S.H."/>
            <person name="Heuer A."/>
            <person name="Rast P."/>
            <person name="Oberbeckmann S."/>
            <person name="Bunk B."/>
            <person name="Jeske O."/>
            <person name="Meyerdierks A."/>
            <person name="Storesund J.E."/>
            <person name="Kallscheuer N."/>
            <person name="Luecker S."/>
            <person name="Lage O.M."/>
            <person name="Pohl T."/>
            <person name="Merkel B.J."/>
            <person name="Hornburger P."/>
            <person name="Mueller R.-W."/>
            <person name="Bruemmer F."/>
            <person name="Labrenz M."/>
            <person name="Spormann A.M."/>
            <person name="Op den Camp H."/>
            <person name="Overmann J."/>
            <person name="Amann R."/>
            <person name="Jetten M.S.M."/>
            <person name="Mascher T."/>
            <person name="Medema M.H."/>
            <person name="Devos D.P."/>
            <person name="Kaster A.-K."/>
            <person name="Ovreas L."/>
            <person name="Rohde M."/>
            <person name="Galperin M.Y."/>
            <person name="Jogler C."/>
        </authorList>
    </citation>
    <scope>NUCLEOTIDE SEQUENCE [LARGE SCALE GENOMIC DNA]</scope>
    <source>
        <strain evidence="3 4">Pan44</strain>
    </source>
</reference>
<feature type="region of interest" description="Disordered" evidence="1">
    <location>
        <begin position="123"/>
        <end position="156"/>
    </location>
</feature>
<dbReference type="RefSeq" id="WP_145026907.1">
    <property type="nucleotide sequence ID" value="NZ_CP036271.1"/>
</dbReference>
<proteinExistence type="predicted"/>
<organism evidence="3 4">
    <name type="scientific">Caulifigura coniformis</name>
    <dbReference type="NCBI Taxonomy" id="2527983"/>
    <lineage>
        <taxon>Bacteria</taxon>
        <taxon>Pseudomonadati</taxon>
        <taxon>Planctomycetota</taxon>
        <taxon>Planctomycetia</taxon>
        <taxon>Planctomycetales</taxon>
        <taxon>Planctomycetaceae</taxon>
        <taxon>Caulifigura</taxon>
    </lineage>
</organism>
<gene>
    <name evidence="3" type="primary">embR_1</name>
    <name evidence="3" type="ORF">Pan44_05140</name>
</gene>
<dbReference type="Gene3D" id="2.60.200.20">
    <property type="match status" value="1"/>
</dbReference>
<dbReference type="InterPro" id="IPR008984">
    <property type="entry name" value="SMAD_FHA_dom_sf"/>
</dbReference>
<evidence type="ECO:0000256" key="1">
    <source>
        <dbReference type="SAM" id="MobiDB-lite"/>
    </source>
</evidence>
<protein>
    <submittedName>
        <fullName evidence="3">Transcriptional regulatory protein EmbR</fullName>
    </submittedName>
</protein>
<dbReference type="SMART" id="SM00240">
    <property type="entry name" value="FHA"/>
    <property type="match status" value="1"/>
</dbReference>
<keyword evidence="4" id="KW-1185">Reference proteome</keyword>
<evidence type="ECO:0000259" key="2">
    <source>
        <dbReference type="PROSITE" id="PS50006"/>
    </source>
</evidence>
<dbReference type="OrthoDB" id="151099at2"/>
<dbReference type="EMBL" id="CP036271">
    <property type="protein sequence ID" value="QDT52502.1"/>
    <property type="molecule type" value="Genomic_DNA"/>
</dbReference>
<sequence length="165" mass="18125">MQSSLELGQLVPRGGGDPIPLPKANLVIGRRDGCDIVLEYPNVSSHHCQLEMQNGYWHVRDLRSRNGIKVNGERVDAKFLLPGDVLAIAKHHFSIEYQPKADAPPPVDESPFAMSLLEKAGLEERREARRRAPALPPAARRNGAAPGKNFSADEDAAAAWLMDDE</sequence>